<reference evidence="14" key="1">
    <citation type="submission" date="2016-11" db="EMBL/GenBank/DDBJ databases">
        <authorList>
            <person name="Varghese N."/>
            <person name="Submissions S."/>
        </authorList>
    </citation>
    <scope>NUCLEOTIDE SEQUENCE [LARGE SCALE GENOMIC DNA]</scope>
    <source>
        <strain evidence="14">DSM 22212</strain>
    </source>
</reference>
<proteinExistence type="predicted"/>
<dbReference type="SUPFAM" id="SSF54631">
    <property type="entry name" value="CBS-domain pair"/>
    <property type="match status" value="1"/>
</dbReference>
<dbReference type="Proteomes" id="UP000185812">
    <property type="component" value="Unassembled WGS sequence"/>
</dbReference>
<evidence type="ECO:0000256" key="1">
    <source>
        <dbReference type="ARBA" id="ARBA00004141"/>
    </source>
</evidence>
<protein>
    <submittedName>
        <fullName evidence="13">Hemolysin, contains CBS domains</fullName>
    </submittedName>
</protein>
<evidence type="ECO:0000256" key="5">
    <source>
        <dbReference type="ARBA" id="ARBA00023122"/>
    </source>
</evidence>
<feature type="transmembrane region" description="Helical" evidence="10">
    <location>
        <begin position="6"/>
        <end position="35"/>
    </location>
</feature>
<dbReference type="Gene3D" id="3.10.580.10">
    <property type="entry name" value="CBS-domain"/>
    <property type="match status" value="1"/>
</dbReference>
<dbReference type="InterPro" id="IPR044751">
    <property type="entry name" value="Ion_transp-like_CBS"/>
</dbReference>
<dbReference type="Pfam" id="PF00571">
    <property type="entry name" value="CBS"/>
    <property type="match status" value="1"/>
</dbReference>
<dbReference type="PANTHER" id="PTHR22777">
    <property type="entry name" value="HEMOLYSIN-RELATED"/>
    <property type="match status" value="1"/>
</dbReference>
<dbReference type="InterPro" id="IPR046342">
    <property type="entry name" value="CBS_dom_sf"/>
</dbReference>
<evidence type="ECO:0000256" key="4">
    <source>
        <dbReference type="ARBA" id="ARBA00022989"/>
    </source>
</evidence>
<organism evidence="13 14">
    <name type="scientific">Rhodothermus profundi</name>
    <dbReference type="NCBI Taxonomy" id="633813"/>
    <lineage>
        <taxon>Bacteria</taxon>
        <taxon>Pseudomonadati</taxon>
        <taxon>Rhodothermota</taxon>
        <taxon>Rhodothermia</taxon>
        <taxon>Rhodothermales</taxon>
        <taxon>Rhodothermaceae</taxon>
        <taxon>Rhodothermus</taxon>
    </lineage>
</organism>
<evidence type="ECO:0000259" key="11">
    <source>
        <dbReference type="PROSITE" id="PS51371"/>
    </source>
</evidence>
<dbReference type="RefSeq" id="WP_072715843.1">
    <property type="nucleotide sequence ID" value="NZ_FRAU01000006.1"/>
</dbReference>
<evidence type="ECO:0000313" key="14">
    <source>
        <dbReference type="Proteomes" id="UP000185812"/>
    </source>
</evidence>
<evidence type="ECO:0000256" key="10">
    <source>
        <dbReference type="SAM" id="Phobius"/>
    </source>
</evidence>
<evidence type="ECO:0000256" key="6">
    <source>
        <dbReference type="ARBA" id="ARBA00023136"/>
    </source>
</evidence>
<keyword evidence="2 8" id="KW-0812">Transmembrane</keyword>
<dbReference type="OrthoDB" id="9798188at2"/>
<dbReference type="Pfam" id="PF01595">
    <property type="entry name" value="CNNM"/>
    <property type="match status" value="1"/>
</dbReference>
<keyword evidence="3" id="KW-0677">Repeat</keyword>
<evidence type="ECO:0000256" key="3">
    <source>
        <dbReference type="ARBA" id="ARBA00022737"/>
    </source>
</evidence>
<evidence type="ECO:0000256" key="9">
    <source>
        <dbReference type="SAM" id="MobiDB-lite"/>
    </source>
</evidence>
<dbReference type="GO" id="GO:0005886">
    <property type="term" value="C:plasma membrane"/>
    <property type="evidence" value="ECO:0007669"/>
    <property type="project" value="TreeGrafter"/>
</dbReference>
<dbReference type="STRING" id="633813.SAMN04488087_2011"/>
<feature type="region of interest" description="Disordered" evidence="9">
    <location>
        <begin position="347"/>
        <end position="377"/>
    </location>
</feature>
<keyword evidence="4 8" id="KW-1133">Transmembrane helix</keyword>
<feature type="domain" description="CBS" evidence="11">
    <location>
        <begin position="196"/>
        <end position="256"/>
    </location>
</feature>
<comment type="subcellular location">
    <subcellularLocation>
        <location evidence="1">Membrane</location>
        <topology evidence="1">Multi-pass membrane protein</topology>
    </subcellularLocation>
</comment>
<dbReference type="InterPro" id="IPR000644">
    <property type="entry name" value="CBS_dom"/>
</dbReference>
<keyword evidence="14" id="KW-1185">Reference proteome</keyword>
<dbReference type="PANTHER" id="PTHR22777:SF4">
    <property type="entry name" value="UPF0053 PROTEIN SLL1254"/>
    <property type="match status" value="1"/>
</dbReference>
<sequence>MGLLIFYLALALGVSFLCSIMEAVLLSVTPSYVAAHRHTTTGRLLQRLKQDIDRPLAAILSLNTIAHTAGVAGVGAQAIKVFGDAYLGLISGGLTLMILIFSEIIPKTVGALYWRTLAPPVAPLLIGLIWLLYPFVLLSEAITRLLARERKTPSVSREELAALAELGRQQGVFEQEELRILKNLLRFHALRAKDIMTPRTVIFALPEDLTIHDVLRRHPELRFSRIPIYQKTRDHITGYVLKDEILLYAARGKGELPLHRLRREILVVPENLPLPELFERMLNRLEHIALVIDEYGGTAGIVTLEDVVETLLGLEIVDEVDSTRDMQELARQQWQRRAARLGLLPESGADASSDAMAHEREAAVRLGLTGGPPHPNR</sequence>
<dbReference type="CDD" id="cd04590">
    <property type="entry name" value="CBS_pair_CorC_HlyC_assoc"/>
    <property type="match status" value="1"/>
</dbReference>
<dbReference type="AlphaFoldDB" id="A0A1M6VFB4"/>
<dbReference type="PROSITE" id="PS51371">
    <property type="entry name" value="CBS"/>
    <property type="match status" value="2"/>
</dbReference>
<dbReference type="EMBL" id="FRAU01000006">
    <property type="protein sequence ID" value="SHK80035.1"/>
    <property type="molecule type" value="Genomic_DNA"/>
</dbReference>
<feature type="domain" description="CNNM transmembrane" evidence="12">
    <location>
        <begin position="1"/>
        <end position="177"/>
    </location>
</feature>
<accession>A0A1M6VFB4</accession>
<dbReference type="InterPro" id="IPR002550">
    <property type="entry name" value="CNNM"/>
</dbReference>
<evidence type="ECO:0000256" key="2">
    <source>
        <dbReference type="ARBA" id="ARBA00022692"/>
    </source>
</evidence>
<name>A0A1M6VFB4_9BACT</name>
<keyword evidence="6 8" id="KW-0472">Membrane</keyword>
<evidence type="ECO:0000256" key="8">
    <source>
        <dbReference type="PROSITE-ProRule" id="PRU01193"/>
    </source>
</evidence>
<feature type="transmembrane region" description="Helical" evidence="10">
    <location>
        <begin position="117"/>
        <end position="138"/>
    </location>
</feature>
<evidence type="ECO:0000256" key="7">
    <source>
        <dbReference type="PROSITE-ProRule" id="PRU00703"/>
    </source>
</evidence>
<gene>
    <name evidence="13" type="ORF">SAMN04488087_2011</name>
</gene>
<evidence type="ECO:0000313" key="13">
    <source>
        <dbReference type="EMBL" id="SHK80035.1"/>
    </source>
</evidence>
<evidence type="ECO:0000259" key="12">
    <source>
        <dbReference type="PROSITE" id="PS51846"/>
    </source>
</evidence>
<feature type="transmembrane region" description="Helical" evidence="10">
    <location>
        <begin position="85"/>
        <end position="105"/>
    </location>
</feature>
<feature type="domain" description="CBS" evidence="11">
    <location>
        <begin position="261"/>
        <end position="319"/>
    </location>
</feature>
<keyword evidence="5 7" id="KW-0129">CBS domain</keyword>
<dbReference type="PROSITE" id="PS51846">
    <property type="entry name" value="CNNM"/>
    <property type="match status" value="1"/>
</dbReference>